<evidence type="ECO:0000256" key="1">
    <source>
        <dbReference type="ARBA" id="ARBA00023002"/>
    </source>
</evidence>
<dbReference type="GO" id="GO:0016705">
    <property type="term" value="F:oxidoreductase activity, acting on paired donors, with incorporation or reduction of molecular oxygen"/>
    <property type="evidence" value="ECO:0007669"/>
    <property type="project" value="InterPro"/>
</dbReference>
<organism evidence="3 4">
    <name type="scientific">Natrarchaeobius chitinivorans</name>
    <dbReference type="NCBI Taxonomy" id="1679083"/>
    <lineage>
        <taxon>Archaea</taxon>
        <taxon>Methanobacteriati</taxon>
        <taxon>Methanobacteriota</taxon>
        <taxon>Stenosarchaea group</taxon>
        <taxon>Halobacteria</taxon>
        <taxon>Halobacteriales</taxon>
        <taxon>Natrialbaceae</taxon>
        <taxon>Natrarchaeobius</taxon>
    </lineage>
</organism>
<dbReference type="Pfam" id="PF00296">
    <property type="entry name" value="Bac_luciferase"/>
    <property type="match status" value="1"/>
</dbReference>
<comment type="caution">
    <text evidence="3">The sequence shown here is derived from an EMBL/GenBank/DDBJ whole genome shotgun (WGS) entry which is preliminary data.</text>
</comment>
<dbReference type="OrthoDB" id="7684at2157"/>
<sequence>MVSIDYMAHQEQYDPNELLEYSSLAAQAGYEFVWTSDHFHPWFHTDAEAGFAWSWLGAACERLDVPIGTCVTPATGHYHPGVIAQSFATLQAMHDERVVLGLSTGEAMNETPLGFDWPEYPERRDRLEESLRIVRALWGDEGWVDGDLIDDDGFVSYDGDRFELDEAKLYTLPERSPEIHIAANGPSTARLAARYADGFITVKKGEEYTDRLYPAIRRYAEEEGNDPDAIETTLLVIASYDPDYEKAVESTRPWWATTQNVFDRAMANPMRIEREGEKATREQVEDKFLIADEPETIAAQLEEYAEMGFDRIAIGNTSPEPEALFEVMGDEVIPSL</sequence>
<dbReference type="InterPro" id="IPR050564">
    <property type="entry name" value="F420-G6PD/mer"/>
</dbReference>
<gene>
    <name evidence="3" type="ORF">EA472_04990</name>
</gene>
<dbReference type="InterPro" id="IPR011251">
    <property type="entry name" value="Luciferase-like_dom"/>
</dbReference>
<reference evidence="3 4" key="1">
    <citation type="submission" date="2018-10" db="EMBL/GenBank/DDBJ databases">
        <title>Natrarchaeobius chitinivorans gen. nov., sp. nov., and Natrarchaeobius haloalkaliphilus sp. nov., alkaliphilic, chitin-utilizing haloarchaea from hypersaline alkaline lakes.</title>
        <authorList>
            <person name="Sorokin D.Y."/>
            <person name="Elcheninov A.G."/>
            <person name="Kostrikina N.A."/>
            <person name="Bale N.J."/>
            <person name="Sinninghe Damste J.S."/>
            <person name="Khijniak T.V."/>
            <person name="Kublanov I.V."/>
            <person name="Toshchakov S.V."/>
        </authorList>
    </citation>
    <scope>NUCLEOTIDE SEQUENCE [LARGE SCALE GENOMIC DNA]</scope>
    <source>
        <strain evidence="3 4">AArcht7</strain>
    </source>
</reference>
<dbReference type="SUPFAM" id="SSF51679">
    <property type="entry name" value="Bacterial luciferase-like"/>
    <property type="match status" value="1"/>
</dbReference>
<accession>A0A3N6MM82</accession>
<dbReference type="Proteomes" id="UP000281431">
    <property type="component" value="Unassembled WGS sequence"/>
</dbReference>
<proteinExistence type="predicted"/>
<evidence type="ECO:0000313" key="4">
    <source>
        <dbReference type="Proteomes" id="UP000281431"/>
    </source>
</evidence>
<dbReference type="Gene3D" id="3.20.20.30">
    <property type="entry name" value="Luciferase-like domain"/>
    <property type="match status" value="1"/>
</dbReference>
<dbReference type="EC" id="1.-.-.-" evidence="3"/>
<dbReference type="EMBL" id="REFZ01000002">
    <property type="protein sequence ID" value="RQH02655.1"/>
    <property type="molecule type" value="Genomic_DNA"/>
</dbReference>
<dbReference type="InterPro" id="IPR036661">
    <property type="entry name" value="Luciferase-like_sf"/>
</dbReference>
<dbReference type="InterPro" id="IPR019945">
    <property type="entry name" value="F420_G6P_DH-rel"/>
</dbReference>
<protein>
    <submittedName>
        <fullName evidence="3">TIGR03557 family F420-dependent LLM class oxidoreductase</fullName>
        <ecNumber evidence="3">1.-.-.-</ecNumber>
    </submittedName>
</protein>
<name>A0A3N6MM82_NATCH</name>
<feature type="domain" description="Luciferase-like" evidence="2">
    <location>
        <begin position="8"/>
        <end position="311"/>
    </location>
</feature>
<dbReference type="AlphaFoldDB" id="A0A3N6MM82"/>
<keyword evidence="4" id="KW-1185">Reference proteome</keyword>
<evidence type="ECO:0000313" key="3">
    <source>
        <dbReference type="EMBL" id="RQH02655.1"/>
    </source>
</evidence>
<evidence type="ECO:0000259" key="2">
    <source>
        <dbReference type="Pfam" id="PF00296"/>
    </source>
</evidence>
<dbReference type="NCBIfam" id="TIGR03557">
    <property type="entry name" value="F420_G6P_family"/>
    <property type="match status" value="1"/>
</dbReference>
<dbReference type="PANTHER" id="PTHR43244:SF1">
    <property type="entry name" value="5,10-METHYLENETETRAHYDROMETHANOPTERIN REDUCTASE"/>
    <property type="match status" value="1"/>
</dbReference>
<keyword evidence="1 3" id="KW-0560">Oxidoreductase</keyword>
<dbReference type="PANTHER" id="PTHR43244">
    <property type="match status" value="1"/>
</dbReference>
<dbReference type="CDD" id="cd01097">
    <property type="entry name" value="Tetrahydromethanopterin_reductase"/>
    <property type="match status" value="1"/>
</dbReference>